<protein>
    <recommendedName>
        <fullName evidence="1">DUF4062 domain-containing protein</fullName>
    </recommendedName>
</protein>
<keyword evidence="3" id="KW-1185">Reference proteome</keyword>
<dbReference type="EMBL" id="FQUV01000004">
    <property type="protein sequence ID" value="SHF15657.1"/>
    <property type="molecule type" value="Genomic_DNA"/>
</dbReference>
<dbReference type="AlphaFoldDB" id="A0A1M4ZCY7"/>
<dbReference type="Pfam" id="PF13271">
    <property type="entry name" value="DUF4062"/>
    <property type="match status" value="1"/>
</dbReference>
<name>A0A1M4ZCY7_9RHOB</name>
<dbReference type="InterPro" id="IPR025139">
    <property type="entry name" value="DUF4062"/>
</dbReference>
<dbReference type="OrthoDB" id="9784936at2"/>
<dbReference type="Proteomes" id="UP000184144">
    <property type="component" value="Unassembled WGS sequence"/>
</dbReference>
<reference evidence="3" key="1">
    <citation type="submission" date="2016-11" db="EMBL/GenBank/DDBJ databases">
        <authorList>
            <person name="Varghese N."/>
            <person name="Submissions S."/>
        </authorList>
    </citation>
    <scope>NUCLEOTIDE SEQUENCE [LARGE SCALE GENOMIC DNA]</scope>
    <source>
        <strain evidence="3">DSM 100566</strain>
    </source>
</reference>
<gene>
    <name evidence="2" type="ORF">SAMN05444273_104127</name>
</gene>
<dbReference type="RefSeq" id="WP_073143247.1">
    <property type="nucleotide sequence ID" value="NZ_FQUV01000004.1"/>
</dbReference>
<accession>A0A1M4ZCY7</accession>
<organism evidence="2 3">
    <name type="scientific">Litoreibacter ascidiaceicola</name>
    <dbReference type="NCBI Taxonomy" id="1486859"/>
    <lineage>
        <taxon>Bacteria</taxon>
        <taxon>Pseudomonadati</taxon>
        <taxon>Pseudomonadota</taxon>
        <taxon>Alphaproteobacteria</taxon>
        <taxon>Rhodobacterales</taxon>
        <taxon>Roseobacteraceae</taxon>
        <taxon>Litoreibacter</taxon>
    </lineage>
</organism>
<proteinExistence type="predicted"/>
<feature type="domain" description="DUF4062" evidence="1">
    <location>
        <begin position="10"/>
        <end position="102"/>
    </location>
</feature>
<evidence type="ECO:0000313" key="3">
    <source>
        <dbReference type="Proteomes" id="UP000184144"/>
    </source>
</evidence>
<evidence type="ECO:0000313" key="2">
    <source>
        <dbReference type="EMBL" id="SHF15657.1"/>
    </source>
</evidence>
<evidence type="ECO:0000259" key="1">
    <source>
        <dbReference type="Pfam" id="PF13271"/>
    </source>
</evidence>
<dbReference type="STRING" id="1486859.SAMN05444273_104127"/>
<sequence length="397" mass="44798">MVKTKTEVSVFISSTSEMDAEREICLEVIDDLNRIRGRNESFILAPLNWKRDVSSEFGAAPQQIVNSQIGDEYDIFIGFLCSRFGTPTEEYESGTQEEFERAMLRKASEPNTLGVSFFFKDPREAEAPPKARELVKIEDFRESISDQGVFKDFHDGPTFRQHVQDALSDHIDRILSSKDSISSNSARRSNSVTTHTTELVTIDQYDPDIGVLELVELTQEYASSLETIWTEIGGATQRLGEKIKVRTAELSDLPKDLNGNKDPKKVKPVLNRIAAEMDRYSVIVERSLPDLSKLARDFVVVTERAALMSSEDGLETKENIEALVSTYDYLRSTLMIAIGQVEGFQNSMSSIPRMTTRLNQARRRVETTTKQLISSMRDFETNLSLSSSSIVEEIARH</sequence>